<dbReference type="Pfam" id="PF11913">
    <property type="entry name" value="DUF3431"/>
    <property type="match status" value="1"/>
</dbReference>
<dbReference type="GeneID" id="119726035"/>
<keyword evidence="4" id="KW-1185">Reference proteome</keyword>
<evidence type="ECO:0000313" key="3">
    <source>
        <dbReference type="EnsemblMetazoa" id="XP_038053583.1"/>
    </source>
</evidence>
<evidence type="ECO:0000313" key="4">
    <source>
        <dbReference type="Proteomes" id="UP000887568"/>
    </source>
</evidence>
<evidence type="ECO:0000256" key="1">
    <source>
        <dbReference type="SAM" id="MobiDB-lite"/>
    </source>
</evidence>
<feature type="transmembrane region" description="Helical" evidence="2">
    <location>
        <begin position="12"/>
        <end position="32"/>
    </location>
</feature>
<dbReference type="PANTHER" id="PTHR37490">
    <property type="entry name" value="EXPRESSED PROTEIN"/>
    <property type="match status" value="1"/>
</dbReference>
<keyword evidence="2" id="KW-0812">Transmembrane</keyword>
<dbReference type="OrthoDB" id="28755at2759"/>
<feature type="region of interest" description="Disordered" evidence="1">
    <location>
        <begin position="56"/>
        <end position="96"/>
    </location>
</feature>
<dbReference type="RefSeq" id="XP_038053583.1">
    <property type="nucleotide sequence ID" value="XM_038197655.1"/>
</dbReference>
<name>A0A913ZP67_PATMI</name>
<dbReference type="AlphaFoldDB" id="A0A913ZP67"/>
<feature type="compositionally biased region" description="Polar residues" evidence="1">
    <location>
        <begin position="71"/>
        <end position="80"/>
    </location>
</feature>
<dbReference type="EnsemblMetazoa" id="XM_038197655.1">
    <property type="protein sequence ID" value="XP_038053583.1"/>
    <property type="gene ID" value="LOC119726035"/>
</dbReference>
<dbReference type="PANTHER" id="PTHR37490:SF1">
    <property type="entry name" value="GLYCOSYLTRANSFERASE 2-LIKE DOMAIN-CONTAINING PROTEIN"/>
    <property type="match status" value="1"/>
</dbReference>
<reference evidence="3" key="1">
    <citation type="submission" date="2022-11" db="UniProtKB">
        <authorList>
            <consortium name="EnsemblMetazoa"/>
        </authorList>
    </citation>
    <scope>IDENTIFICATION</scope>
</reference>
<accession>A0A913ZP67</accession>
<dbReference type="Proteomes" id="UP000887568">
    <property type="component" value="Unplaced"/>
</dbReference>
<organism evidence="3 4">
    <name type="scientific">Patiria miniata</name>
    <name type="common">Bat star</name>
    <name type="synonym">Asterina miniata</name>
    <dbReference type="NCBI Taxonomy" id="46514"/>
    <lineage>
        <taxon>Eukaryota</taxon>
        <taxon>Metazoa</taxon>
        <taxon>Echinodermata</taxon>
        <taxon>Eleutherozoa</taxon>
        <taxon>Asterozoa</taxon>
        <taxon>Asteroidea</taxon>
        <taxon>Valvatacea</taxon>
        <taxon>Valvatida</taxon>
        <taxon>Asterinidae</taxon>
        <taxon>Patiria</taxon>
    </lineage>
</organism>
<dbReference type="OMA" id="ESHYMER"/>
<proteinExistence type="predicted"/>
<protein>
    <submittedName>
        <fullName evidence="3">Uncharacterized protein</fullName>
    </submittedName>
</protein>
<keyword evidence="2" id="KW-0472">Membrane</keyword>
<dbReference type="InterPro" id="IPR021838">
    <property type="entry name" value="DUF3431"/>
</dbReference>
<evidence type="ECO:0000256" key="2">
    <source>
        <dbReference type="SAM" id="Phobius"/>
    </source>
</evidence>
<keyword evidence="2" id="KW-1133">Transmembrane helix</keyword>
<sequence length="306" mass="35161">MRTRFLWSRVRWIGLTLIFILGTLSFGLHAVIQQIGSDTAVATKIAKKHNLDEMDSRIPVSSSRDGRRKFSQSAPSSGRFVTSHAPAAANNSTEGPRNASTLAYEFVVAHYNEKLDWLKPIANRSHVYHKGKDKRPPFDVYKWEELPNVGREPHTFLYHIIANYDNLADLTVFLHGHGTYVDKGYCFPKPTYFLTNAKNNLFCIEKPPIRTWGRLNHFGKWLSALRKGKMRKARFTLGEFYEAVFGAKHPETAPKCLAGCFSATREMIRQHPVSLYQRAIFFVDNHSNPEESHYMERLWASIIYLI</sequence>